<evidence type="ECO:0000313" key="2">
    <source>
        <dbReference type="Proteomes" id="UP000095544"/>
    </source>
</evidence>
<dbReference type="Proteomes" id="UP000095544">
    <property type="component" value="Unassembled WGS sequence"/>
</dbReference>
<name>A0A174GDI6_9FIRM</name>
<dbReference type="AlphaFoldDB" id="A0A174GDI6"/>
<evidence type="ECO:0000313" key="1">
    <source>
        <dbReference type="EMBL" id="CUO60021.1"/>
    </source>
</evidence>
<accession>A0A174GDI6</accession>
<sequence length="43" mass="5150">MSRSNLIYNIISLMNEGAIRFEDLEEFSDQLRETVRFFNADTY</sequence>
<organism evidence="1 2">
    <name type="scientific">Faecalicatena contorta</name>
    <dbReference type="NCBI Taxonomy" id="39482"/>
    <lineage>
        <taxon>Bacteria</taxon>
        <taxon>Bacillati</taxon>
        <taxon>Bacillota</taxon>
        <taxon>Clostridia</taxon>
        <taxon>Lachnospirales</taxon>
        <taxon>Lachnospiraceae</taxon>
        <taxon>Faecalicatena</taxon>
    </lineage>
</organism>
<dbReference type="EMBL" id="CYZU01000024">
    <property type="protein sequence ID" value="CUO60021.1"/>
    <property type="molecule type" value="Genomic_DNA"/>
</dbReference>
<gene>
    <name evidence="1" type="ORF">ERS852491_02703</name>
</gene>
<protein>
    <submittedName>
        <fullName evidence="1">Uncharacterized protein</fullName>
    </submittedName>
</protein>
<proteinExistence type="predicted"/>
<reference evidence="1 2" key="1">
    <citation type="submission" date="2015-09" db="EMBL/GenBank/DDBJ databases">
        <authorList>
            <consortium name="Pathogen Informatics"/>
        </authorList>
    </citation>
    <scope>NUCLEOTIDE SEQUENCE [LARGE SCALE GENOMIC DNA]</scope>
    <source>
        <strain evidence="1 2">2789STDY5834876</strain>
    </source>
</reference>